<accession>A0A378JSQ1</accession>
<reference evidence="8 10" key="2">
    <citation type="submission" date="2018-06" db="EMBL/GenBank/DDBJ databases">
        <authorList>
            <consortium name="Pathogen Informatics"/>
            <person name="Doyle S."/>
        </authorList>
    </citation>
    <scope>NUCLEOTIDE SEQUENCE [LARGE SCALE GENOMIC DNA]</scope>
    <source>
        <strain evidence="8 10">NCTC12239</strain>
    </source>
</reference>
<protein>
    <submittedName>
        <fullName evidence="7 8">RNA helicase</fullName>
    </submittedName>
</protein>
<evidence type="ECO:0000259" key="5">
    <source>
        <dbReference type="Pfam" id="PF13087"/>
    </source>
</evidence>
<dbReference type="CDD" id="cd17934">
    <property type="entry name" value="DEXXQc_Upf1-like"/>
    <property type="match status" value="1"/>
</dbReference>
<evidence type="ECO:0000313" key="10">
    <source>
        <dbReference type="Proteomes" id="UP000254040"/>
    </source>
</evidence>
<reference evidence="7 9" key="1">
    <citation type="submission" date="2015-11" db="EMBL/GenBank/DDBJ databases">
        <title>Genomic analysis of 38 Legionella species identifies large and diverse effector repertoires.</title>
        <authorList>
            <person name="Burstein D."/>
            <person name="Amaro F."/>
            <person name="Zusman T."/>
            <person name="Lifshitz Z."/>
            <person name="Cohen O."/>
            <person name="Gilbert J.A."/>
            <person name="Pupko T."/>
            <person name="Shuman H.A."/>
            <person name="Segal G."/>
        </authorList>
    </citation>
    <scope>NUCLEOTIDE SEQUENCE [LARGE SCALE GENOMIC DNA]</scope>
    <source>
        <strain evidence="7 9">ATCC 43877</strain>
    </source>
</reference>
<evidence type="ECO:0000313" key="8">
    <source>
        <dbReference type="EMBL" id="STX61634.1"/>
    </source>
</evidence>
<dbReference type="CDD" id="cd18808">
    <property type="entry name" value="SF1_C_Upf1"/>
    <property type="match status" value="1"/>
</dbReference>
<dbReference type="Pfam" id="PF13482">
    <property type="entry name" value="RNase_H_2"/>
    <property type="match status" value="1"/>
</dbReference>
<dbReference type="InterPro" id="IPR019993">
    <property type="entry name" value="RecB_nuclease_TM0106_put"/>
</dbReference>
<evidence type="ECO:0000313" key="7">
    <source>
        <dbReference type="EMBL" id="KTD37571.1"/>
    </source>
</evidence>
<dbReference type="GO" id="GO:0043139">
    <property type="term" value="F:5'-3' DNA helicase activity"/>
    <property type="evidence" value="ECO:0007669"/>
    <property type="project" value="TreeGrafter"/>
</dbReference>
<dbReference type="SUPFAM" id="SSF53098">
    <property type="entry name" value="Ribonuclease H-like"/>
    <property type="match status" value="1"/>
</dbReference>
<proteinExistence type="predicted"/>
<dbReference type="InterPro" id="IPR050534">
    <property type="entry name" value="Coronavir_polyprotein_1ab"/>
</dbReference>
<evidence type="ECO:0000256" key="2">
    <source>
        <dbReference type="ARBA" id="ARBA00022801"/>
    </source>
</evidence>
<keyword evidence="3 8" id="KW-0347">Helicase</keyword>
<dbReference type="InterPro" id="IPR038720">
    <property type="entry name" value="YprB_RNase_H-like_dom"/>
</dbReference>
<dbReference type="Pfam" id="PF13604">
    <property type="entry name" value="AAA_30"/>
    <property type="match status" value="1"/>
</dbReference>
<dbReference type="NCBIfam" id="TIGR03491">
    <property type="entry name" value="TM0106 family RecB-like putative nuclease"/>
    <property type="match status" value="1"/>
</dbReference>
<evidence type="ECO:0000256" key="4">
    <source>
        <dbReference type="ARBA" id="ARBA00022840"/>
    </source>
</evidence>
<dbReference type="STRING" id="39962.Lmor_0434"/>
<dbReference type="PANTHER" id="PTHR43788">
    <property type="entry name" value="DNA2/NAM7 HELICASE FAMILY MEMBER"/>
    <property type="match status" value="1"/>
</dbReference>
<name>A0A378JSQ1_9GAMM</name>
<keyword evidence="9" id="KW-1185">Reference proteome</keyword>
<dbReference type="InterPro" id="IPR041679">
    <property type="entry name" value="DNA2/NAM7-like_C"/>
</dbReference>
<dbReference type="GO" id="GO:0016787">
    <property type="term" value="F:hydrolase activity"/>
    <property type="evidence" value="ECO:0007669"/>
    <property type="project" value="UniProtKB-KW"/>
</dbReference>
<dbReference type="OrthoDB" id="9757917at2"/>
<dbReference type="Gene3D" id="3.40.50.300">
    <property type="entry name" value="P-loop containing nucleotide triphosphate hydrolases"/>
    <property type="match status" value="2"/>
</dbReference>
<dbReference type="PANTHER" id="PTHR43788:SF8">
    <property type="entry name" value="DNA-BINDING PROTEIN SMUBP-2"/>
    <property type="match status" value="1"/>
</dbReference>
<dbReference type="RefSeq" id="WP_028383209.1">
    <property type="nucleotide sequence ID" value="NZ_CAAAJG010000007.1"/>
</dbReference>
<feature type="domain" description="DNA2/NAM7 helicase-like C-terminal" evidence="5">
    <location>
        <begin position="925"/>
        <end position="1104"/>
    </location>
</feature>
<dbReference type="InterPro" id="IPR012337">
    <property type="entry name" value="RNaseH-like_sf"/>
</dbReference>
<dbReference type="SUPFAM" id="SSF52540">
    <property type="entry name" value="P-loop containing nucleoside triphosphate hydrolases"/>
    <property type="match status" value="1"/>
</dbReference>
<keyword evidence="4" id="KW-0067">ATP-binding</keyword>
<dbReference type="AlphaFoldDB" id="A0A378JSQ1"/>
<evidence type="ECO:0000256" key="1">
    <source>
        <dbReference type="ARBA" id="ARBA00022741"/>
    </source>
</evidence>
<evidence type="ECO:0000259" key="6">
    <source>
        <dbReference type="Pfam" id="PF13482"/>
    </source>
</evidence>
<dbReference type="EMBL" id="UGOG01000001">
    <property type="protein sequence ID" value="STX61634.1"/>
    <property type="molecule type" value="Genomic_DNA"/>
</dbReference>
<gene>
    <name evidence="7" type="ORF">Lmor_0434</name>
    <name evidence="8" type="ORF">NCTC12239_00550</name>
</gene>
<sequence length="1137" mass="128629">MYIESSQLIFSPSDLTQFMESPFSSWMEHLAMTNPELLPAPDEGDALGAVLQDLGNQHELEVLAEFQRQGLTIANLQHSEGPFKDTREAMIKGFDVIYQPRLELLPFKGYADFLIKTEGASRFGDYHYELYDSKLSQSAKPSFLIQLCCYAEMLEVLQDRKPEYITVILGSKEFKRFRMADYYYFYQQLKEQFLIAHQQFTTSNCPDPAASKSWGRWGTHAEHLLKKADHLIQVATITSGQIKNLTKAGITSMTALANTQLDRVKGIKPDILERLKLQARIQKESEGKPVPEFQFIPLEPGKKQGLALLPPASRSDIFFDLEGFPLEEGGLEYLWGVVWFDEQGKRQYTDFWAHHHEQEKESFQAFIQWAYQRWLDDPSMHIYHYAPYEVSACRKLMGKYGVCEFEVDQLLRNEVFVDLYKVVKGSLIIGEPRYSIKNVEHLYRGKRDTEVGSGGDSVVVYERWREHPDGDTWQTSKILNDIREYNIDDCNSTHELAVWLRIQQTHLGINYLGKTQLIENELTEEISETIKLRDALLSQAEQLAHEGKNDQARIHTVLAWSLEFHRRENKPVFWRMFDRKGLSEEELLHDIDCLACCQRTEKPGYKPKPSVRNLVYEYSFDPDQEFKGGANQYYVLGKEYEDGKSVKASHYATDSDLEHGLIALQLRSEIKESITLIPDEYVNPAPIPAAIAKQAQDFLKGTLSQSALIDFLARTTPRIQYHTSGQPIAPSHNPQERMQQMIKAVTHLDNSYLTIQGPPGAGKTYTGKHLIAELIQKGKKIAISSNSHKAINNLLISAAAYCQKEGIKGHFACTRNTDGAIDALNIDVLETKNISEFIRPGCVVGSTAWGLSRNELEGAFDYLFIDEAGQVSVANLIAMSRSTSNIILMGDQMQLGQPSQGSHPEDSGLSILDYLLHDTPTIADSMGVFLGTTYRMHPAVNHFISEAIYEGKLETAPENDKQRIQIPDHYQGPLNKEAGIVTIPVFHEGNTQASDEEVEQIVLLTRDLLGRTFYTHDGQERILGWDDILYVSPYNHQVNKLKAALGEQAKVGSVDKFQGQEAPVVFLSMCASSANESPRGLNFLFDKHRLNVAISRAQCLVVVVYSPALLETVPNSIEQIAMMNLFCRLTSDPNGIQ</sequence>
<dbReference type="Pfam" id="PF13087">
    <property type="entry name" value="AAA_12"/>
    <property type="match status" value="1"/>
</dbReference>
<dbReference type="InterPro" id="IPR027417">
    <property type="entry name" value="P-loop_NTPase"/>
</dbReference>
<dbReference type="Proteomes" id="UP000054985">
    <property type="component" value="Unassembled WGS sequence"/>
</dbReference>
<evidence type="ECO:0000256" key="3">
    <source>
        <dbReference type="ARBA" id="ARBA00022806"/>
    </source>
</evidence>
<keyword evidence="1" id="KW-0547">Nucleotide-binding</keyword>
<organism evidence="8 10">
    <name type="scientific">Legionella moravica</name>
    <dbReference type="NCBI Taxonomy" id="39962"/>
    <lineage>
        <taxon>Bacteria</taxon>
        <taxon>Pseudomonadati</taxon>
        <taxon>Pseudomonadota</taxon>
        <taxon>Gammaproteobacteria</taxon>
        <taxon>Legionellales</taxon>
        <taxon>Legionellaceae</taxon>
        <taxon>Legionella</taxon>
    </lineage>
</organism>
<evidence type="ECO:0000313" key="9">
    <source>
        <dbReference type="Proteomes" id="UP000054985"/>
    </source>
</evidence>
<dbReference type="Proteomes" id="UP000254040">
    <property type="component" value="Unassembled WGS sequence"/>
</dbReference>
<dbReference type="InterPro" id="IPR047187">
    <property type="entry name" value="SF1_C_Upf1"/>
</dbReference>
<dbReference type="GO" id="GO:0005524">
    <property type="term" value="F:ATP binding"/>
    <property type="evidence" value="ECO:0007669"/>
    <property type="project" value="UniProtKB-KW"/>
</dbReference>
<keyword evidence="2" id="KW-0378">Hydrolase</keyword>
<feature type="domain" description="YprB ribonuclease H-like" evidence="6">
    <location>
        <begin position="317"/>
        <end position="500"/>
    </location>
</feature>
<dbReference type="EMBL" id="LNYN01000012">
    <property type="protein sequence ID" value="KTD37571.1"/>
    <property type="molecule type" value="Genomic_DNA"/>
</dbReference>